<protein>
    <recommendedName>
        <fullName evidence="2">Domain of unknown function WSN domain-containing protein</fullName>
    </recommendedName>
</protein>
<dbReference type="KEGG" id="crq:GCK72_011584"/>
<evidence type="ECO:0000259" key="2">
    <source>
        <dbReference type="SMART" id="SM00453"/>
    </source>
</evidence>
<dbReference type="RefSeq" id="XP_053588127.1">
    <property type="nucleotide sequence ID" value="XM_053728550.1"/>
</dbReference>
<dbReference type="Pfam" id="PF02206">
    <property type="entry name" value="WSN"/>
    <property type="match status" value="1"/>
</dbReference>
<comment type="caution">
    <text evidence="3">The sequence shown here is derived from an EMBL/GenBank/DDBJ whole genome shotgun (WGS) entry which is preliminary data.</text>
</comment>
<keyword evidence="1" id="KW-0812">Transmembrane</keyword>
<dbReference type="CTD" id="78775245"/>
<dbReference type="EMBL" id="WUAV01000003">
    <property type="protein sequence ID" value="KAF1763318.1"/>
    <property type="molecule type" value="Genomic_DNA"/>
</dbReference>
<dbReference type="InterPro" id="IPR003125">
    <property type="entry name" value="WSN"/>
</dbReference>
<evidence type="ECO:0000256" key="1">
    <source>
        <dbReference type="SAM" id="Phobius"/>
    </source>
</evidence>
<accession>A0A6A5H6E8</accession>
<evidence type="ECO:0000313" key="4">
    <source>
        <dbReference type="Proteomes" id="UP000483820"/>
    </source>
</evidence>
<feature type="domain" description="Domain of unknown function WSN" evidence="2">
    <location>
        <begin position="65"/>
        <end position="136"/>
    </location>
</feature>
<organism evidence="3 4">
    <name type="scientific">Caenorhabditis remanei</name>
    <name type="common">Caenorhabditis vulgaris</name>
    <dbReference type="NCBI Taxonomy" id="31234"/>
    <lineage>
        <taxon>Eukaryota</taxon>
        <taxon>Metazoa</taxon>
        <taxon>Ecdysozoa</taxon>
        <taxon>Nematoda</taxon>
        <taxon>Chromadorea</taxon>
        <taxon>Rhabditida</taxon>
        <taxon>Rhabditina</taxon>
        <taxon>Rhabditomorpha</taxon>
        <taxon>Rhabditoidea</taxon>
        <taxon>Rhabditidae</taxon>
        <taxon>Peloderinae</taxon>
        <taxon>Caenorhabditis</taxon>
    </lineage>
</organism>
<dbReference type="PANTHER" id="PTHR32525">
    <property type="entry name" value="PROTEIN-TYROSINE-PHOSPHATASE"/>
    <property type="match status" value="1"/>
</dbReference>
<feature type="transmembrane region" description="Helical" evidence="1">
    <location>
        <begin position="12"/>
        <end position="30"/>
    </location>
</feature>
<dbReference type="PANTHER" id="PTHR32525:SF0">
    <property type="entry name" value="DOMAIN OF UNKNOWN FUNCTION WSN DOMAIN-CONTAINING PROTEIN-RELATED"/>
    <property type="match status" value="1"/>
</dbReference>
<dbReference type="AlphaFoldDB" id="A0A6A5H6E8"/>
<keyword evidence="1" id="KW-1133">Transmembrane helix</keyword>
<name>A0A6A5H6E8_CAERE</name>
<dbReference type="Proteomes" id="UP000483820">
    <property type="component" value="Chromosome III"/>
</dbReference>
<sequence>MTSRIIWSTARNAILLTVIYSTIINGFPIIRHNSNKNSTAHEDYEVASYSNKSNNHYRIRRELDDTFRTAVIRMQKMSRVINGIALQQSITKGTVETNTLIMELLNFGTITPDYIEKIPLDTLSSVVKEVTGLSEKLKGNDEIKRMEDRMLLISSIAKTANNITTLETPGNEYLTATTNWTAKNVDWTKLDALFKASIAVANGFEKMNGNVRAADIRTYFGLMPTLAVALINTKLDEIKRNVESVELRDPKAHFVKLLSFHSAVKLFEDNSDIRNYIDTIDDPILNTIGAHMNSLTGVIETVKSNFHSFDELQTFMVTRPRIHGDRALKQTPGFPSGSADIDAISIALDDSWVQLAVDIQQIPLAKSMEQLKTVSQLINGVTNSFEQRPTNGLLKIEEIRASLLEFTNNNLNFNLVASKLHKIQSVVDNRVLPKSRDTFNTLYQNILMTAANLKSIDEVISVTMSIQEKHSRNFEELTKLNAIVLDATRRGI</sequence>
<gene>
    <name evidence="3" type="ORF">GCK72_011584</name>
</gene>
<dbReference type="GeneID" id="78775245"/>
<proteinExistence type="predicted"/>
<reference evidence="3 4" key="1">
    <citation type="submission" date="2019-12" db="EMBL/GenBank/DDBJ databases">
        <title>Chromosome-level assembly of the Caenorhabditis remanei genome.</title>
        <authorList>
            <person name="Teterina A.A."/>
            <person name="Willis J.H."/>
            <person name="Phillips P.C."/>
        </authorList>
    </citation>
    <scope>NUCLEOTIDE SEQUENCE [LARGE SCALE GENOMIC DNA]</scope>
    <source>
        <strain evidence="3 4">PX506</strain>
        <tissue evidence="3">Whole organism</tissue>
    </source>
</reference>
<evidence type="ECO:0000313" key="3">
    <source>
        <dbReference type="EMBL" id="KAF1763318.1"/>
    </source>
</evidence>
<keyword evidence="1" id="KW-0472">Membrane</keyword>
<dbReference type="SMART" id="SM00453">
    <property type="entry name" value="WSN"/>
    <property type="match status" value="1"/>
</dbReference>